<protein>
    <submittedName>
        <fullName evidence="4">CpaF family protein</fullName>
    </submittedName>
</protein>
<gene>
    <name evidence="4" type="ORF">HN018_02240</name>
</gene>
<dbReference type="Gene3D" id="3.40.50.300">
    <property type="entry name" value="P-loop containing nucleotide triphosphate hydrolases"/>
    <property type="match status" value="1"/>
</dbReference>
<sequence>MIQSPIFGRRSAQEDSPASLERPEAEGPVVLSVPLQDPQPGTVVTPPADLKAVVVPGSAIRILAAPPSRGMPSSHSEAVRELRRLCLTRIEPSAIINTTPERLRIDIERLVSEIATSNRIQLNGREQRQLAEELVDDMLGMGPLQPLLDDDSIADIMVNGPDCVFVERGGKVVRTDVRFRDASHVIGICQRIAAGVGRRVDESSPMVDARLKDGSRVNIVLPPLALDGPYISIRKFGKKPIDFAKLIGFGALTAPVARILEIAGRARLNIVISGGTGSGKTTMMNAISRMIDHGERIVTIEDAAELQLQQPHVVRLETRPSSLEGRGEITQRDLVRNALRMRPDRVIIGEVRGGEAFDMLQAMNTGHDGSMSTIHANTARDAMIRIENMVQMGNTGLPSRAIRQQITSAVDLVVQVERQRDGGRRVTQVTEVIGMEGDIVTLNDVFRLEIIGEDPSGRLIGRYKVSRIRPKYHERLSYFGLDRAWMAALDEAAR</sequence>
<feature type="region of interest" description="Disordered" evidence="2">
    <location>
        <begin position="1"/>
        <end position="26"/>
    </location>
</feature>
<dbReference type="Proteomes" id="UP000500767">
    <property type="component" value="Chromosome"/>
</dbReference>
<evidence type="ECO:0000313" key="5">
    <source>
        <dbReference type="Proteomes" id="UP000500767"/>
    </source>
</evidence>
<dbReference type="Gene3D" id="3.30.450.380">
    <property type="match status" value="1"/>
</dbReference>
<dbReference type="InterPro" id="IPR050921">
    <property type="entry name" value="T4SS_GSP_E_ATPase"/>
</dbReference>
<dbReference type="InterPro" id="IPR027417">
    <property type="entry name" value="P-loop_NTPase"/>
</dbReference>
<dbReference type="AlphaFoldDB" id="A0A6M8HL48"/>
<organism evidence="4 5">
    <name type="scientific">Lichenicola cladoniae</name>
    <dbReference type="NCBI Taxonomy" id="1484109"/>
    <lineage>
        <taxon>Bacteria</taxon>
        <taxon>Pseudomonadati</taxon>
        <taxon>Pseudomonadota</taxon>
        <taxon>Alphaproteobacteria</taxon>
        <taxon>Acetobacterales</taxon>
        <taxon>Acetobacteraceae</taxon>
        <taxon>Lichenicola</taxon>
    </lineage>
</organism>
<dbReference type="RefSeq" id="WP_171836752.1">
    <property type="nucleotide sequence ID" value="NZ_CP053708.1"/>
</dbReference>
<evidence type="ECO:0000256" key="2">
    <source>
        <dbReference type="SAM" id="MobiDB-lite"/>
    </source>
</evidence>
<dbReference type="EMBL" id="CP053708">
    <property type="protein sequence ID" value="QKE89025.1"/>
    <property type="molecule type" value="Genomic_DNA"/>
</dbReference>
<dbReference type="InterPro" id="IPR001482">
    <property type="entry name" value="T2SS/T4SS_dom"/>
</dbReference>
<dbReference type="SUPFAM" id="SSF52540">
    <property type="entry name" value="P-loop containing nucleoside triphosphate hydrolases"/>
    <property type="match status" value="1"/>
</dbReference>
<dbReference type="PANTHER" id="PTHR30486:SF15">
    <property type="entry name" value="TYPE II_IV SECRETION SYSTEM ATPASE"/>
    <property type="match status" value="1"/>
</dbReference>
<comment type="similarity">
    <text evidence="1">Belongs to the GSP E family.</text>
</comment>
<dbReference type="Pfam" id="PF00437">
    <property type="entry name" value="T2SSE"/>
    <property type="match status" value="1"/>
</dbReference>
<name>A0A6M8HL48_9PROT</name>
<reference evidence="4 5" key="1">
    <citation type="journal article" date="2014" name="World J. Microbiol. Biotechnol.">
        <title>Biodiversity and physiological characteristics of Antarctic and Arctic lichens-associated bacteria.</title>
        <authorList>
            <person name="Lee Y.M."/>
            <person name="Kim E.H."/>
            <person name="Lee H.K."/>
            <person name="Hong S.G."/>
        </authorList>
    </citation>
    <scope>NUCLEOTIDE SEQUENCE [LARGE SCALE GENOMIC DNA]</scope>
    <source>
        <strain evidence="4 5">PAMC 26569</strain>
    </source>
</reference>
<keyword evidence="5" id="KW-1185">Reference proteome</keyword>
<dbReference type="KEGG" id="lck:HN018_02240"/>
<accession>A0A6M8HL48</accession>
<evidence type="ECO:0000256" key="1">
    <source>
        <dbReference type="ARBA" id="ARBA00006611"/>
    </source>
</evidence>
<dbReference type="PANTHER" id="PTHR30486">
    <property type="entry name" value="TWITCHING MOTILITY PROTEIN PILT"/>
    <property type="match status" value="1"/>
</dbReference>
<dbReference type="CDD" id="cd01130">
    <property type="entry name" value="VirB11-like_ATPase"/>
    <property type="match status" value="1"/>
</dbReference>
<feature type="domain" description="Bacterial type II secretion system protein E" evidence="3">
    <location>
        <begin position="140"/>
        <end position="415"/>
    </location>
</feature>
<dbReference type="GO" id="GO:0016887">
    <property type="term" value="F:ATP hydrolysis activity"/>
    <property type="evidence" value="ECO:0007669"/>
    <property type="project" value="InterPro"/>
</dbReference>
<evidence type="ECO:0000313" key="4">
    <source>
        <dbReference type="EMBL" id="QKE89025.1"/>
    </source>
</evidence>
<proteinExistence type="inferred from homology"/>
<evidence type="ECO:0000259" key="3">
    <source>
        <dbReference type="Pfam" id="PF00437"/>
    </source>
</evidence>